<dbReference type="Proteomes" id="UP000000268">
    <property type="component" value="Chromosome"/>
</dbReference>
<sequence>MPISPSIADTLTLDINDVSFLWPIPTTQQDVARLISVGEETLTGGKIWPQQVFDSVINQAQTVKVSNNTIDFGRTFAPQIQQIDTWKVVGVRVDPCAPGTDKAINQVFGCAPQIRVVAQPVTVSAAGPKIHDLTAHLVFRYLQGVDTPAIPNGPPKAIPDERKFREIVNDLKILKADLQLAGIETNGNLSIHPGLKAKQAKFESSLKQFLQKHLSEQQLGGVAFMGLDGTEEPWIFFAMSRQPDGTFVQQAFPTLGGQNAQMITGTSFGQRIIPTPTPTNIDRNQGVSTAMLLGPTTTARLGNSVVQGSPTPQLQDIPDIIANPQKSHFFNTDCVSCHTESVFRSRLTKSKNGAFSYKLPTNISSVDPSLLPKSGWNVRSFGWFPPASPTRKAIPSISMRTANEAAESVEFINHKYLGESD</sequence>
<dbReference type="EMBL" id="CP000828">
    <property type="protein sequence ID" value="ABW26504.1"/>
    <property type="molecule type" value="Genomic_DNA"/>
</dbReference>
<gene>
    <name evidence="1" type="ordered locus">AM1_1476</name>
</gene>
<dbReference type="eggNOG" id="ENOG5033U9C">
    <property type="taxonomic scope" value="Bacteria"/>
</dbReference>
<accession>B0C7W3</accession>
<keyword evidence="2" id="KW-1185">Reference proteome</keyword>
<proteinExistence type="predicted"/>
<reference evidence="1 2" key="1">
    <citation type="journal article" date="2008" name="Proc. Natl. Acad. Sci. U.S.A.">
        <title>Niche adaptation and genome expansion in the chlorophyll d-producing cyanobacterium Acaryochloris marina.</title>
        <authorList>
            <person name="Swingley W.D."/>
            <person name="Chen M."/>
            <person name="Cheung P.C."/>
            <person name="Conrad A.L."/>
            <person name="Dejesa L.C."/>
            <person name="Hao J."/>
            <person name="Honchak B.M."/>
            <person name="Karbach L.E."/>
            <person name="Kurdoglu A."/>
            <person name="Lahiri S."/>
            <person name="Mastrian S.D."/>
            <person name="Miyashita H."/>
            <person name="Page L."/>
            <person name="Ramakrishna P."/>
            <person name="Satoh S."/>
            <person name="Sattley W.M."/>
            <person name="Shimada Y."/>
            <person name="Taylor H.L."/>
            <person name="Tomo T."/>
            <person name="Tsuchiya T."/>
            <person name="Wang Z.T."/>
            <person name="Raymond J."/>
            <person name="Mimuro M."/>
            <person name="Blankenship R.E."/>
            <person name="Touchman J.W."/>
        </authorList>
    </citation>
    <scope>NUCLEOTIDE SEQUENCE [LARGE SCALE GENOMIC DNA]</scope>
    <source>
        <strain evidence="2">MBIC 11017</strain>
    </source>
</reference>
<evidence type="ECO:0000313" key="2">
    <source>
        <dbReference type="Proteomes" id="UP000000268"/>
    </source>
</evidence>
<organism evidence="1 2">
    <name type="scientific">Acaryochloris marina (strain MBIC 11017)</name>
    <dbReference type="NCBI Taxonomy" id="329726"/>
    <lineage>
        <taxon>Bacteria</taxon>
        <taxon>Bacillati</taxon>
        <taxon>Cyanobacteriota</taxon>
        <taxon>Cyanophyceae</taxon>
        <taxon>Acaryochloridales</taxon>
        <taxon>Acaryochloridaceae</taxon>
        <taxon>Acaryochloris</taxon>
    </lineage>
</organism>
<name>B0C7W3_ACAM1</name>
<dbReference type="KEGG" id="amr:AM1_1476"/>
<dbReference type="AlphaFoldDB" id="B0C7W3"/>
<evidence type="ECO:0000313" key="1">
    <source>
        <dbReference type="EMBL" id="ABW26504.1"/>
    </source>
</evidence>
<protein>
    <submittedName>
        <fullName evidence="1">Uncharacterized protein</fullName>
    </submittedName>
</protein>
<dbReference type="HOGENOM" id="CLU_651553_0_0_3"/>